<sequence length="136" mass="14927">MRTVEFPETRRTPLVRTCSDTGEGPWNELLGILRATGTSFDVVLEDLFTGWPVERVVTSALEDGLAARHPLLLVADERALADHDFPLVVADLRGEPGRTFRIAAAVLSGFPSPRAGFADHADHAELQPDRTFRGFC</sequence>
<organism evidence="2 3">
    <name type="scientific">Pseudonocardia tropica</name>
    <dbReference type="NCBI Taxonomy" id="681289"/>
    <lineage>
        <taxon>Bacteria</taxon>
        <taxon>Bacillati</taxon>
        <taxon>Actinomycetota</taxon>
        <taxon>Actinomycetes</taxon>
        <taxon>Pseudonocardiales</taxon>
        <taxon>Pseudonocardiaceae</taxon>
        <taxon>Pseudonocardia</taxon>
    </lineage>
</organism>
<dbReference type="Pfam" id="PF21962">
    <property type="entry name" value="DUF6924"/>
    <property type="match status" value="1"/>
</dbReference>
<name>A0ABV1JNP7_9PSEU</name>
<dbReference type="Proteomes" id="UP001464923">
    <property type="component" value="Unassembled WGS sequence"/>
</dbReference>
<evidence type="ECO:0000259" key="1">
    <source>
        <dbReference type="Pfam" id="PF21962"/>
    </source>
</evidence>
<evidence type="ECO:0000313" key="2">
    <source>
        <dbReference type="EMBL" id="MEQ3537560.1"/>
    </source>
</evidence>
<proteinExistence type="predicted"/>
<dbReference type="InterPro" id="IPR053832">
    <property type="entry name" value="DUF6924"/>
</dbReference>
<evidence type="ECO:0000313" key="3">
    <source>
        <dbReference type="Proteomes" id="UP001464923"/>
    </source>
</evidence>
<comment type="caution">
    <text evidence="2">The sequence shown here is derived from an EMBL/GenBank/DDBJ whole genome shotgun (WGS) entry which is preliminary data.</text>
</comment>
<accession>A0ABV1JNP7</accession>
<gene>
    <name evidence="2" type="ORF">WHI96_01900</name>
</gene>
<feature type="domain" description="DUF6924" evidence="1">
    <location>
        <begin position="12"/>
        <end position="135"/>
    </location>
</feature>
<dbReference type="EMBL" id="JBEDNP010000001">
    <property type="protein sequence ID" value="MEQ3537560.1"/>
    <property type="molecule type" value="Genomic_DNA"/>
</dbReference>
<reference evidence="2 3" key="1">
    <citation type="submission" date="2024-03" db="EMBL/GenBank/DDBJ databases">
        <title>Draft genome sequence of Pseudonocardia tropica JCM 19149.</title>
        <authorList>
            <person name="Butdee W."/>
            <person name="Duangmal K."/>
        </authorList>
    </citation>
    <scope>NUCLEOTIDE SEQUENCE [LARGE SCALE GENOMIC DNA]</scope>
    <source>
        <strain evidence="2 3">JCM 19149</strain>
    </source>
</reference>
<keyword evidence="3" id="KW-1185">Reference proteome</keyword>
<protein>
    <recommendedName>
        <fullName evidence="1">DUF6924 domain-containing protein</fullName>
    </recommendedName>
</protein>